<dbReference type="EMBL" id="CP001287">
    <property type="protein sequence ID" value="ACK68178.1"/>
    <property type="molecule type" value="Genomic_DNA"/>
</dbReference>
<dbReference type="InterPro" id="IPR034746">
    <property type="entry name" value="POTRA"/>
</dbReference>
<dbReference type="InterPro" id="IPR013685">
    <property type="entry name" value="POTRA_FtsQ_type"/>
</dbReference>
<evidence type="ECO:0000256" key="8">
    <source>
        <dbReference type="SAM" id="MobiDB-lite"/>
    </source>
</evidence>
<dbReference type="PROSITE" id="PS51779">
    <property type="entry name" value="POTRA"/>
    <property type="match status" value="1"/>
</dbReference>
<dbReference type="Proteomes" id="UP000008204">
    <property type="component" value="Chromosome"/>
</dbReference>
<evidence type="ECO:0000256" key="6">
    <source>
        <dbReference type="ARBA" id="ARBA00023136"/>
    </source>
</evidence>
<keyword evidence="5 9" id="KW-1133">Transmembrane helix</keyword>
<keyword evidence="6 9" id="KW-0472">Membrane</keyword>
<dbReference type="Gene3D" id="3.10.20.310">
    <property type="entry name" value="membrane protein fhac"/>
    <property type="match status" value="1"/>
</dbReference>
<dbReference type="RefSeq" id="WP_015957336.1">
    <property type="nucleotide sequence ID" value="NC_011726.1"/>
</dbReference>
<feature type="transmembrane region" description="Helical" evidence="9">
    <location>
        <begin position="30"/>
        <end position="53"/>
    </location>
</feature>
<sequence>MTDSTFISAQSLKRQRETLRHQRRLKAWQGIWRFCALCGLTGGMLWLISWPHWLIRNQSQIKITGNQLLSEEKIRQLLTINYPRSVWQLPTHQLAETLEKKPPIKDVYITRQVLPAQITITVKERQPVAAASSSRGIGYLDVTGVWIPQTFYTQKIPLATKQKLTVLGFEEQYRSHWVEIYPLILGSPVKIIQVDWRDPSNLILKTQLGVVHLGPFSDRFSKQLQVLAKMQKLPSRVPPNRIAYLDLSNPDAPAVRLKPQPKPKPKS</sequence>
<reference evidence="12" key="1">
    <citation type="journal article" date="2011" name="MBio">
        <title>Novel metabolic attributes of the genus Cyanothece, comprising a group of unicellular nitrogen-fixing Cyanobacteria.</title>
        <authorList>
            <person name="Bandyopadhyay A."/>
            <person name="Elvitigala T."/>
            <person name="Welsh E."/>
            <person name="Stockel J."/>
            <person name="Liberton M."/>
            <person name="Min H."/>
            <person name="Sherman L.A."/>
            <person name="Pakrasi H.B."/>
        </authorList>
    </citation>
    <scope>NUCLEOTIDE SEQUENCE [LARGE SCALE GENOMIC DNA]</scope>
    <source>
        <strain evidence="12">PCC 8801</strain>
    </source>
</reference>
<evidence type="ECO:0000256" key="1">
    <source>
        <dbReference type="ARBA" id="ARBA00004370"/>
    </source>
</evidence>
<evidence type="ECO:0000259" key="10">
    <source>
        <dbReference type="PROSITE" id="PS51779"/>
    </source>
</evidence>
<dbReference type="PANTHER" id="PTHR37820">
    <property type="entry name" value="CELL DIVISION PROTEIN DIVIB"/>
    <property type="match status" value="1"/>
</dbReference>
<dbReference type="GO" id="GO:0051301">
    <property type="term" value="P:cell division"/>
    <property type="evidence" value="ECO:0007669"/>
    <property type="project" value="UniProtKB-KW"/>
</dbReference>
<evidence type="ECO:0000256" key="5">
    <source>
        <dbReference type="ARBA" id="ARBA00022989"/>
    </source>
</evidence>
<dbReference type="Pfam" id="PF08478">
    <property type="entry name" value="POTRA_1"/>
    <property type="match status" value="1"/>
</dbReference>
<name>B7K6C5_RIPO1</name>
<keyword evidence="7" id="KW-0131">Cell cycle</keyword>
<evidence type="ECO:0000256" key="2">
    <source>
        <dbReference type="ARBA" id="ARBA00022475"/>
    </source>
</evidence>
<evidence type="ECO:0000256" key="9">
    <source>
        <dbReference type="SAM" id="Phobius"/>
    </source>
</evidence>
<evidence type="ECO:0000313" key="12">
    <source>
        <dbReference type="Proteomes" id="UP000008204"/>
    </source>
</evidence>
<proteinExistence type="predicted"/>
<dbReference type="PANTHER" id="PTHR37820:SF1">
    <property type="entry name" value="CELL DIVISION PROTEIN FTSQ"/>
    <property type="match status" value="1"/>
</dbReference>
<dbReference type="InterPro" id="IPR050487">
    <property type="entry name" value="FtsQ_DivIB"/>
</dbReference>
<dbReference type="STRING" id="41431.PCC8801_4254"/>
<dbReference type="GO" id="GO:0005886">
    <property type="term" value="C:plasma membrane"/>
    <property type="evidence" value="ECO:0007669"/>
    <property type="project" value="TreeGrafter"/>
</dbReference>
<accession>B7K6C5</accession>
<evidence type="ECO:0000256" key="4">
    <source>
        <dbReference type="ARBA" id="ARBA00022692"/>
    </source>
</evidence>
<evidence type="ECO:0000313" key="11">
    <source>
        <dbReference type="EMBL" id="ACK68178.1"/>
    </source>
</evidence>
<dbReference type="OrthoDB" id="527430at2"/>
<dbReference type="KEGG" id="cyp:PCC8801_4254"/>
<dbReference type="HOGENOM" id="CLU_085730_1_0_3"/>
<keyword evidence="4 9" id="KW-0812">Transmembrane</keyword>
<feature type="region of interest" description="Disordered" evidence="8">
    <location>
        <begin position="248"/>
        <end position="267"/>
    </location>
</feature>
<evidence type="ECO:0000256" key="3">
    <source>
        <dbReference type="ARBA" id="ARBA00022618"/>
    </source>
</evidence>
<keyword evidence="3" id="KW-0132">Cell division</keyword>
<dbReference type="eggNOG" id="COG1589">
    <property type="taxonomic scope" value="Bacteria"/>
</dbReference>
<keyword evidence="2" id="KW-1003">Cell membrane</keyword>
<gene>
    <name evidence="11" type="ordered locus">PCC8801_4254</name>
</gene>
<organism evidence="11 12">
    <name type="scientific">Rippkaea orientalis (strain PCC 8801 / RF-1)</name>
    <name type="common">Cyanothece sp. (strain PCC 8801)</name>
    <dbReference type="NCBI Taxonomy" id="41431"/>
    <lineage>
        <taxon>Bacteria</taxon>
        <taxon>Bacillati</taxon>
        <taxon>Cyanobacteriota</taxon>
        <taxon>Cyanophyceae</taxon>
        <taxon>Oscillatoriophycideae</taxon>
        <taxon>Chroococcales</taxon>
        <taxon>Aphanothecaceae</taxon>
        <taxon>Rippkaea</taxon>
        <taxon>Rippkaea orientalis</taxon>
    </lineage>
</organism>
<feature type="domain" description="POTRA" evidence="10">
    <location>
        <begin position="56"/>
        <end position="125"/>
    </location>
</feature>
<dbReference type="AlphaFoldDB" id="B7K6C5"/>
<evidence type="ECO:0000256" key="7">
    <source>
        <dbReference type="ARBA" id="ARBA00023306"/>
    </source>
</evidence>
<comment type="subcellular location">
    <subcellularLocation>
        <location evidence="1">Membrane</location>
    </subcellularLocation>
</comment>
<keyword evidence="12" id="KW-1185">Reference proteome</keyword>
<protein>
    <submittedName>
        <fullName evidence="11">Polypeptide-transport-associated domain protein FtsQ-type</fullName>
    </submittedName>
</protein>